<protein>
    <recommendedName>
        <fullName evidence="3">No apical meristem-associated C-terminal domain-containing protein</fullName>
    </recommendedName>
</protein>
<dbReference type="Pfam" id="PF14303">
    <property type="entry name" value="NAM-associated"/>
    <property type="match status" value="1"/>
</dbReference>
<reference evidence="4" key="1">
    <citation type="journal article" date="2019" name="BMC Genomics">
        <title>A new reference genome for Sorghum bicolor reveals high levels of sequence similarity between sweet and grain genotypes: implications for the genetics of sugar metabolism.</title>
        <authorList>
            <person name="Cooper E.A."/>
            <person name="Brenton Z.W."/>
            <person name="Flinn B.S."/>
            <person name="Jenkins J."/>
            <person name="Shu S."/>
            <person name="Flowers D."/>
            <person name="Luo F."/>
            <person name="Wang Y."/>
            <person name="Xia P."/>
            <person name="Barry K."/>
            <person name="Daum C."/>
            <person name="Lipzen A."/>
            <person name="Yoshinaga Y."/>
            <person name="Schmutz J."/>
            <person name="Saski C."/>
            <person name="Vermerris W."/>
            <person name="Kresovich S."/>
        </authorList>
    </citation>
    <scope>NUCLEOTIDE SEQUENCE</scope>
</reference>
<accession>A0A921Q0J8</accession>
<keyword evidence="1" id="KW-0175">Coiled coil</keyword>
<reference evidence="4" key="2">
    <citation type="submission" date="2020-10" db="EMBL/GenBank/DDBJ databases">
        <authorList>
            <person name="Cooper E.A."/>
            <person name="Brenton Z.W."/>
            <person name="Flinn B.S."/>
            <person name="Jenkins J."/>
            <person name="Shu S."/>
            <person name="Flowers D."/>
            <person name="Luo F."/>
            <person name="Wang Y."/>
            <person name="Xia P."/>
            <person name="Barry K."/>
            <person name="Daum C."/>
            <person name="Lipzen A."/>
            <person name="Yoshinaga Y."/>
            <person name="Schmutz J."/>
            <person name="Saski C."/>
            <person name="Vermerris W."/>
            <person name="Kresovich S."/>
        </authorList>
    </citation>
    <scope>NUCLEOTIDE SEQUENCE</scope>
</reference>
<dbReference type="PANTHER" id="PTHR45125:SF3">
    <property type="entry name" value="NO-APICAL-MERISTEM-ASSOCIATED CARBOXY-TERMINAL DOMAIN PROTEIN"/>
    <property type="match status" value="1"/>
</dbReference>
<dbReference type="PANTHER" id="PTHR45125">
    <property type="entry name" value="F21J9.4-RELATED"/>
    <property type="match status" value="1"/>
</dbReference>
<feature type="domain" description="No apical meristem-associated C-terminal" evidence="3">
    <location>
        <begin position="268"/>
        <end position="421"/>
    </location>
</feature>
<evidence type="ECO:0000313" key="4">
    <source>
        <dbReference type="EMBL" id="KAG0512866.1"/>
    </source>
</evidence>
<organism evidence="4 5">
    <name type="scientific">Sorghum bicolor</name>
    <name type="common">Sorghum</name>
    <name type="synonym">Sorghum vulgare</name>
    <dbReference type="NCBI Taxonomy" id="4558"/>
    <lineage>
        <taxon>Eukaryota</taxon>
        <taxon>Viridiplantae</taxon>
        <taxon>Streptophyta</taxon>
        <taxon>Embryophyta</taxon>
        <taxon>Tracheophyta</taxon>
        <taxon>Spermatophyta</taxon>
        <taxon>Magnoliopsida</taxon>
        <taxon>Liliopsida</taxon>
        <taxon>Poales</taxon>
        <taxon>Poaceae</taxon>
        <taxon>PACMAD clade</taxon>
        <taxon>Panicoideae</taxon>
        <taxon>Andropogonodae</taxon>
        <taxon>Andropogoneae</taxon>
        <taxon>Sorghinae</taxon>
        <taxon>Sorghum</taxon>
    </lineage>
</organism>
<dbReference type="EMBL" id="CM027689">
    <property type="protein sequence ID" value="KAG0512866.1"/>
    <property type="molecule type" value="Genomic_DNA"/>
</dbReference>
<evidence type="ECO:0000313" key="5">
    <source>
        <dbReference type="Proteomes" id="UP000807115"/>
    </source>
</evidence>
<proteinExistence type="predicted"/>
<sequence length="429" mass="48882">LRHGQAPSSAGEIPTAPLYYPNITQIGAAGGWVQHQADRQQLGWEQQANVRSQLRWGDYNSSSSIPAAVGWEQQDSVVLPWLENAAQGGQRRQVLAPNSSATASSNPFLDVCSAEMDSGRPLTDMIIEGFPPGGVSDNISPHNEIQARDEVPAAVKGNKRRSKNFTIKEDEMLVSAWLNVSLDPVRGVNQSKDTYWKRIHNYFHSKKEFESDRTQSSLMSRWSSILHDCNIFAGCVSKVEGRNQSGASVDDKQANTLTMYKNEDPFNRTFQYIHCWKILKDQSKWTNRRQPTGPQKPFSKKQKTTADSTPAADVADYVAETENTITTVERPIGTKKEKLKLKQRSSIEALDYLLAKKKEVDAEKELKKKERELKKEERELKKQEMCQKALTLQEERIKLDKEKFDFERDREEERIINIDMKGKTFRFSI</sequence>
<evidence type="ECO:0000256" key="1">
    <source>
        <dbReference type="SAM" id="Coils"/>
    </source>
</evidence>
<feature type="coiled-coil region" evidence="1">
    <location>
        <begin position="352"/>
        <end position="386"/>
    </location>
</feature>
<evidence type="ECO:0000259" key="3">
    <source>
        <dbReference type="Pfam" id="PF14303"/>
    </source>
</evidence>
<feature type="region of interest" description="Disordered" evidence="2">
    <location>
        <begin position="286"/>
        <end position="310"/>
    </location>
</feature>
<dbReference type="AlphaFoldDB" id="A0A921Q0J8"/>
<dbReference type="InterPro" id="IPR029466">
    <property type="entry name" value="NAM-associated_C"/>
</dbReference>
<evidence type="ECO:0000256" key="2">
    <source>
        <dbReference type="SAM" id="MobiDB-lite"/>
    </source>
</evidence>
<comment type="caution">
    <text evidence="4">The sequence shown here is derived from an EMBL/GenBank/DDBJ whole genome shotgun (WGS) entry which is preliminary data.</text>
</comment>
<dbReference type="Proteomes" id="UP000807115">
    <property type="component" value="Chromosome 10"/>
</dbReference>
<feature type="non-terminal residue" evidence="4">
    <location>
        <position position="1"/>
    </location>
</feature>
<gene>
    <name evidence="4" type="ORF">BDA96_10G051500</name>
</gene>
<name>A0A921Q0J8_SORBI</name>